<dbReference type="SMART" id="SM00448">
    <property type="entry name" value="REC"/>
    <property type="match status" value="1"/>
</dbReference>
<protein>
    <submittedName>
        <fullName evidence="6">Two-component transcriptional response regulator, LuxR family</fullName>
    </submittedName>
</protein>
<dbReference type="EMBL" id="CADCUT010000111">
    <property type="protein sequence ID" value="CAA9409718.1"/>
    <property type="molecule type" value="Genomic_DNA"/>
</dbReference>
<dbReference type="PRINTS" id="PR00038">
    <property type="entry name" value="HTHLUXR"/>
</dbReference>
<evidence type="ECO:0000256" key="2">
    <source>
        <dbReference type="ARBA" id="ARBA00023125"/>
    </source>
</evidence>
<dbReference type="InterPro" id="IPR011006">
    <property type="entry name" value="CheY-like_superfamily"/>
</dbReference>
<dbReference type="InterPro" id="IPR016032">
    <property type="entry name" value="Sig_transdc_resp-reg_C-effctor"/>
</dbReference>
<evidence type="ECO:0000259" key="4">
    <source>
        <dbReference type="PROSITE" id="PS50043"/>
    </source>
</evidence>
<evidence type="ECO:0000256" key="3">
    <source>
        <dbReference type="PROSITE-ProRule" id="PRU00169"/>
    </source>
</evidence>
<dbReference type="PROSITE" id="PS50110">
    <property type="entry name" value="RESPONSE_REGULATORY"/>
    <property type="match status" value="1"/>
</dbReference>
<dbReference type="AlphaFoldDB" id="A0A6J4PDE3"/>
<dbReference type="InterPro" id="IPR000792">
    <property type="entry name" value="Tscrpt_reg_LuxR_C"/>
</dbReference>
<dbReference type="PROSITE" id="PS00622">
    <property type="entry name" value="HTH_LUXR_1"/>
    <property type="match status" value="1"/>
</dbReference>
<organism evidence="6">
    <name type="scientific">uncultured Rubrobacteraceae bacterium</name>
    <dbReference type="NCBI Taxonomy" id="349277"/>
    <lineage>
        <taxon>Bacteria</taxon>
        <taxon>Bacillati</taxon>
        <taxon>Actinomycetota</taxon>
        <taxon>Rubrobacteria</taxon>
        <taxon>Rubrobacterales</taxon>
        <taxon>Rubrobacteraceae</taxon>
        <taxon>environmental samples</taxon>
    </lineage>
</organism>
<dbReference type="PANTHER" id="PTHR43214">
    <property type="entry name" value="TWO-COMPONENT RESPONSE REGULATOR"/>
    <property type="match status" value="1"/>
</dbReference>
<keyword evidence="1 3" id="KW-0597">Phosphoprotein</keyword>
<dbReference type="GO" id="GO:0006355">
    <property type="term" value="P:regulation of DNA-templated transcription"/>
    <property type="evidence" value="ECO:0007669"/>
    <property type="project" value="InterPro"/>
</dbReference>
<evidence type="ECO:0000256" key="1">
    <source>
        <dbReference type="ARBA" id="ARBA00022553"/>
    </source>
</evidence>
<reference evidence="6" key="1">
    <citation type="submission" date="2020-02" db="EMBL/GenBank/DDBJ databases">
        <authorList>
            <person name="Meier V. D."/>
        </authorList>
    </citation>
    <scope>NUCLEOTIDE SEQUENCE</scope>
    <source>
        <strain evidence="6">AVDCRST_MAG03</strain>
    </source>
</reference>
<accession>A0A6J4PDE3</accession>
<dbReference type="PROSITE" id="PS50043">
    <property type="entry name" value="HTH_LUXR_2"/>
    <property type="match status" value="1"/>
</dbReference>
<dbReference type="Pfam" id="PF00072">
    <property type="entry name" value="Response_reg"/>
    <property type="match status" value="1"/>
</dbReference>
<dbReference type="Gene3D" id="3.40.50.2300">
    <property type="match status" value="1"/>
</dbReference>
<evidence type="ECO:0000313" key="6">
    <source>
        <dbReference type="EMBL" id="CAA9409718.1"/>
    </source>
</evidence>
<sequence>MRMFLGLDDDFEVVGEAENGAEALRLARELLPDVVLMDLLMPVMDGIEATGAIRRELPDVEVVALTSVLEDASVSGAVKAGAIGYLLKNTEDGELRRALKAAAAGQVQLAPEAASRLMREVHTPRREDHEALTGRETQVLELVARGEANKQIARKLLIGERTVKTHVSAVLRKLGVQSRTQAALYAARTGLVPPEELGDA</sequence>
<gene>
    <name evidence="6" type="ORF">AVDCRST_MAG03-1784</name>
</gene>
<dbReference type="CDD" id="cd17535">
    <property type="entry name" value="REC_NarL-like"/>
    <property type="match status" value="1"/>
</dbReference>
<dbReference type="InterPro" id="IPR058245">
    <property type="entry name" value="NreC/VraR/RcsB-like_REC"/>
</dbReference>
<feature type="modified residue" description="4-aspartylphosphate" evidence="3">
    <location>
        <position position="38"/>
    </location>
</feature>
<proteinExistence type="predicted"/>
<dbReference type="InterPro" id="IPR039420">
    <property type="entry name" value="WalR-like"/>
</dbReference>
<dbReference type="CDD" id="cd06170">
    <property type="entry name" value="LuxR_C_like"/>
    <property type="match status" value="1"/>
</dbReference>
<dbReference type="GO" id="GO:0003677">
    <property type="term" value="F:DNA binding"/>
    <property type="evidence" value="ECO:0007669"/>
    <property type="project" value="UniProtKB-KW"/>
</dbReference>
<dbReference type="SUPFAM" id="SSF52172">
    <property type="entry name" value="CheY-like"/>
    <property type="match status" value="1"/>
</dbReference>
<dbReference type="InterPro" id="IPR001789">
    <property type="entry name" value="Sig_transdc_resp-reg_receiver"/>
</dbReference>
<dbReference type="GO" id="GO:0000160">
    <property type="term" value="P:phosphorelay signal transduction system"/>
    <property type="evidence" value="ECO:0007669"/>
    <property type="project" value="InterPro"/>
</dbReference>
<dbReference type="SMART" id="SM00421">
    <property type="entry name" value="HTH_LUXR"/>
    <property type="match status" value="1"/>
</dbReference>
<feature type="domain" description="Response regulatory" evidence="5">
    <location>
        <begin position="1"/>
        <end position="103"/>
    </location>
</feature>
<name>A0A6J4PDE3_9ACTN</name>
<keyword evidence="2" id="KW-0238">DNA-binding</keyword>
<dbReference type="SUPFAM" id="SSF46894">
    <property type="entry name" value="C-terminal effector domain of the bipartite response regulators"/>
    <property type="match status" value="1"/>
</dbReference>
<feature type="domain" description="HTH luxR-type" evidence="4">
    <location>
        <begin position="125"/>
        <end position="190"/>
    </location>
</feature>
<evidence type="ECO:0000259" key="5">
    <source>
        <dbReference type="PROSITE" id="PS50110"/>
    </source>
</evidence>
<dbReference type="PANTHER" id="PTHR43214:SF43">
    <property type="entry name" value="TWO-COMPONENT RESPONSE REGULATOR"/>
    <property type="match status" value="1"/>
</dbReference>
<dbReference type="Pfam" id="PF00196">
    <property type="entry name" value="GerE"/>
    <property type="match status" value="1"/>
</dbReference>